<feature type="domain" description="DUF7092" evidence="9">
    <location>
        <begin position="3"/>
        <end position="80"/>
    </location>
</feature>
<dbReference type="Gene3D" id="3.30.2010.10">
    <property type="entry name" value="Metalloproteases ('zincins'), catalytic domain"/>
    <property type="match status" value="1"/>
</dbReference>
<dbReference type="InterPro" id="IPR055518">
    <property type="entry name" value="DUF7092"/>
</dbReference>
<feature type="domain" description="Peptidase M48" evidence="8">
    <location>
        <begin position="179"/>
        <end position="334"/>
    </location>
</feature>
<evidence type="ECO:0000256" key="2">
    <source>
        <dbReference type="ARBA" id="ARBA00022723"/>
    </source>
</evidence>
<dbReference type="EMBL" id="JMIB01000008">
    <property type="protein sequence ID" value="KDM92425.1"/>
    <property type="molecule type" value="Genomic_DNA"/>
</dbReference>
<dbReference type="InterPro" id="IPR051156">
    <property type="entry name" value="Mito/Outer_Membr_Metalloprot"/>
</dbReference>
<keyword evidence="1 6" id="KW-0645">Protease</keyword>
<dbReference type="PANTHER" id="PTHR22726">
    <property type="entry name" value="METALLOENDOPEPTIDASE OMA1"/>
    <property type="match status" value="1"/>
</dbReference>
<dbReference type="GO" id="GO:0016020">
    <property type="term" value="C:membrane"/>
    <property type="evidence" value="ECO:0007669"/>
    <property type="project" value="TreeGrafter"/>
</dbReference>
<keyword evidence="5 6" id="KW-0482">Metalloprotease</keyword>
<keyword evidence="2" id="KW-0479">Metal-binding</keyword>
<organism evidence="10 11">
    <name type="scientific">Photobacterium galatheae</name>
    <dbReference type="NCBI Taxonomy" id="1654360"/>
    <lineage>
        <taxon>Bacteria</taxon>
        <taxon>Pseudomonadati</taxon>
        <taxon>Pseudomonadota</taxon>
        <taxon>Gammaproteobacteria</taxon>
        <taxon>Vibrionales</taxon>
        <taxon>Vibrionaceae</taxon>
        <taxon>Photobacterium</taxon>
    </lineage>
</organism>
<dbReference type="GO" id="GO:0046872">
    <property type="term" value="F:metal ion binding"/>
    <property type="evidence" value="ECO:0007669"/>
    <property type="project" value="UniProtKB-KW"/>
</dbReference>
<comment type="cofactor">
    <cofactor evidence="6">
        <name>Zn(2+)</name>
        <dbReference type="ChEBI" id="CHEBI:29105"/>
    </cofactor>
    <text evidence="6">Binds 1 zinc ion per subunit.</text>
</comment>
<evidence type="ECO:0000259" key="8">
    <source>
        <dbReference type="Pfam" id="PF01435"/>
    </source>
</evidence>
<evidence type="ECO:0000313" key="11">
    <source>
        <dbReference type="Proteomes" id="UP000027192"/>
    </source>
</evidence>
<comment type="caution">
    <text evidence="10">The sequence shown here is derived from an EMBL/GenBank/DDBJ whole genome shotgun (WGS) entry which is preliminary data.</text>
</comment>
<dbReference type="InterPro" id="IPR001915">
    <property type="entry name" value="Peptidase_M48"/>
</dbReference>
<dbReference type="Pfam" id="PF23368">
    <property type="entry name" value="DUF7092"/>
    <property type="match status" value="1"/>
</dbReference>
<dbReference type="Proteomes" id="UP000027192">
    <property type="component" value="Unassembled WGS sequence"/>
</dbReference>
<evidence type="ECO:0000256" key="7">
    <source>
        <dbReference type="SAM" id="Phobius"/>
    </source>
</evidence>
<evidence type="ECO:0000256" key="5">
    <source>
        <dbReference type="ARBA" id="ARBA00023049"/>
    </source>
</evidence>
<keyword evidence="7" id="KW-1133">Transmembrane helix</keyword>
<proteinExistence type="inferred from homology"/>
<dbReference type="OrthoDB" id="9810445at2"/>
<keyword evidence="3 6" id="KW-0378">Hydrolase</keyword>
<dbReference type="RefSeq" id="WP_051641908.1">
    <property type="nucleotide sequence ID" value="NZ_JAGSGC010000001.1"/>
</dbReference>
<protein>
    <submittedName>
        <fullName evidence="10">Uncharacterized protein</fullName>
    </submittedName>
</protein>
<reference evidence="10 11" key="1">
    <citation type="submission" date="2014-04" db="EMBL/GenBank/DDBJ databases">
        <title>Draft genome sequence of Photobacterium halotolerans S2753: a solonamide, ngercheumicin and holomycin producer.</title>
        <authorList>
            <person name="Machado H.R."/>
            <person name="Gram L."/>
        </authorList>
    </citation>
    <scope>NUCLEOTIDE SEQUENCE [LARGE SCALE GENOMIC DNA]</scope>
    <source>
        <strain evidence="10 11">S2753</strain>
    </source>
</reference>
<dbReference type="AlphaFoldDB" id="A0A066RPN4"/>
<name>A0A066RPN4_9GAMM</name>
<keyword evidence="11" id="KW-1185">Reference proteome</keyword>
<keyword evidence="4 6" id="KW-0862">Zinc</keyword>
<keyword evidence="7" id="KW-0472">Membrane</keyword>
<keyword evidence="7" id="KW-0812">Transmembrane</keyword>
<accession>A0A066RPN4</accession>
<dbReference type="GO" id="GO:0051603">
    <property type="term" value="P:proteolysis involved in protein catabolic process"/>
    <property type="evidence" value="ECO:0007669"/>
    <property type="project" value="TreeGrafter"/>
</dbReference>
<evidence type="ECO:0000256" key="1">
    <source>
        <dbReference type="ARBA" id="ARBA00022670"/>
    </source>
</evidence>
<dbReference type="STRING" id="1654360.EA58_05640"/>
<evidence type="ECO:0000313" key="10">
    <source>
        <dbReference type="EMBL" id="KDM92425.1"/>
    </source>
</evidence>
<feature type="transmembrane region" description="Helical" evidence="7">
    <location>
        <begin position="94"/>
        <end position="116"/>
    </location>
</feature>
<dbReference type="Pfam" id="PF01435">
    <property type="entry name" value="Peptidase_M48"/>
    <property type="match status" value="1"/>
</dbReference>
<comment type="similarity">
    <text evidence="6">Belongs to the peptidase M48 family.</text>
</comment>
<dbReference type="GO" id="GO:0004222">
    <property type="term" value="F:metalloendopeptidase activity"/>
    <property type="evidence" value="ECO:0007669"/>
    <property type="project" value="InterPro"/>
</dbReference>
<sequence length="337" mass="37375">MIIQGTCHPPLSAERLVAELELIPDGSVTLRCGEHTGEWAMDALTFSEPLGSLPAQITFPDGWLFKAAENQMLADWIQAHGTKRSLWIYRLERHWLAIVASLVFLIVLGAGTYRYGIPAASHILARMLPQAVPEYIGETVLETLDEYLFAPSQLDEQEQWQIRDRFALLQDNWPPLPFEPKIVFRSWQKGPNAFALSDGTIVVTDSLVALATTPAELESVLLHEVGHLYHQHVMEAVVQSALLSVSVALLTGENSGLADNLTGAGVFIASSGYSRDAEREADSFAAEQMLKQYGTTEPMAAMFHRFMEHGSDSELPEWLQSHPDLNQRIEAVSALEQ</sequence>
<evidence type="ECO:0000256" key="6">
    <source>
        <dbReference type="RuleBase" id="RU003983"/>
    </source>
</evidence>
<evidence type="ECO:0000256" key="3">
    <source>
        <dbReference type="ARBA" id="ARBA00022801"/>
    </source>
</evidence>
<evidence type="ECO:0000259" key="9">
    <source>
        <dbReference type="Pfam" id="PF23368"/>
    </source>
</evidence>
<evidence type="ECO:0000256" key="4">
    <source>
        <dbReference type="ARBA" id="ARBA00022833"/>
    </source>
</evidence>
<gene>
    <name evidence="10" type="ORF">EA58_05640</name>
</gene>
<dbReference type="PANTHER" id="PTHR22726:SF1">
    <property type="entry name" value="METALLOENDOPEPTIDASE OMA1, MITOCHONDRIAL"/>
    <property type="match status" value="1"/>
</dbReference>
<dbReference type="CDD" id="cd07332">
    <property type="entry name" value="M48C_Oma1_like"/>
    <property type="match status" value="1"/>
</dbReference>